<dbReference type="Proteomes" id="UP000193067">
    <property type="component" value="Unassembled WGS sequence"/>
</dbReference>
<sequence length="131" mass="14220">MDRTSSSESSSDSPPHVMSFEDESFARMPSQDPYVPAMANLKRPFPSRVFPSGPSDGAREQKTRKRDPRTGSSNAGPPSMFEHGAIPVASGGRGQRDERDLVDHALVDQLRDQFGDPFDDSALKKAAGSLN</sequence>
<feature type="compositionally biased region" description="Basic and acidic residues" evidence="1">
    <location>
        <begin position="94"/>
        <end position="114"/>
    </location>
</feature>
<evidence type="ECO:0000256" key="1">
    <source>
        <dbReference type="SAM" id="MobiDB-lite"/>
    </source>
</evidence>
<feature type="compositionally biased region" description="Low complexity" evidence="1">
    <location>
        <begin position="1"/>
        <end position="13"/>
    </location>
</feature>
<gene>
    <name evidence="2" type="ORF">PYCCODRAFT_1474122</name>
</gene>
<protein>
    <submittedName>
        <fullName evidence="2">Uncharacterized protein</fullName>
    </submittedName>
</protein>
<dbReference type="EMBL" id="KZ084088">
    <property type="protein sequence ID" value="OSD07621.1"/>
    <property type="molecule type" value="Genomic_DNA"/>
</dbReference>
<reference evidence="2 3" key="1">
    <citation type="journal article" date="2015" name="Biotechnol. Biofuels">
        <title>Enhanced degradation of softwood versus hardwood by the white-rot fungus Pycnoporus coccineus.</title>
        <authorList>
            <person name="Couturier M."/>
            <person name="Navarro D."/>
            <person name="Chevret D."/>
            <person name="Henrissat B."/>
            <person name="Piumi F."/>
            <person name="Ruiz-Duenas F.J."/>
            <person name="Martinez A.T."/>
            <person name="Grigoriev I.V."/>
            <person name="Riley R."/>
            <person name="Lipzen A."/>
            <person name="Berrin J.G."/>
            <person name="Master E.R."/>
            <person name="Rosso M.N."/>
        </authorList>
    </citation>
    <scope>NUCLEOTIDE SEQUENCE [LARGE SCALE GENOMIC DNA]</scope>
    <source>
        <strain evidence="2 3">BRFM310</strain>
    </source>
</reference>
<dbReference type="STRING" id="1353009.A0A1Y2J593"/>
<dbReference type="AlphaFoldDB" id="A0A1Y2J593"/>
<dbReference type="OrthoDB" id="2726318at2759"/>
<proteinExistence type="predicted"/>
<accession>A0A1Y2J593</accession>
<evidence type="ECO:0000313" key="2">
    <source>
        <dbReference type="EMBL" id="OSD07621.1"/>
    </source>
</evidence>
<keyword evidence="3" id="KW-1185">Reference proteome</keyword>
<name>A0A1Y2J593_TRAC3</name>
<feature type="region of interest" description="Disordered" evidence="1">
    <location>
        <begin position="1"/>
        <end position="131"/>
    </location>
</feature>
<organism evidence="2 3">
    <name type="scientific">Trametes coccinea (strain BRFM310)</name>
    <name type="common">Pycnoporus coccineus</name>
    <dbReference type="NCBI Taxonomy" id="1353009"/>
    <lineage>
        <taxon>Eukaryota</taxon>
        <taxon>Fungi</taxon>
        <taxon>Dikarya</taxon>
        <taxon>Basidiomycota</taxon>
        <taxon>Agaricomycotina</taxon>
        <taxon>Agaricomycetes</taxon>
        <taxon>Polyporales</taxon>
        <taxon>Polyporaceae</taxon>
        <taxon>Trametes</taxon>
    </lineage>
</organism>
<evidence type="ECO:0000313" key="3">
    <source>
        <dbReference type="Proteomes" id="UP000193067"/>
    </source>
</evidence>